<dbReference type="GO" id="GO:0005975">
    <property type="term" value="P:carbohydrate metabolic process"/>
    <property type="evidence" value="ECO:0007669"/>
    <property type="project" value="InterPro"/>
</dbReference>
<gene>
    <name evidence="3" type="ORF">SAMN05421877_11371</name>
</gene>
<accession>A0A1H6C692</accession>
<evidence type="ECO:0000259" key="2">
    <source>
        <dbReference type="Pfam" id="PF18961"/>
    </source>
</evidence>
<sequence length="777" mass="89978">MKVQLLKNILLFLALLSFGTEVLGQDQDSQFAEYNVKWTSASQNSSESMPVGGGDIGLNAWVENGDLLVYLGKTGAFDENNTLLKLGRLRIKLSPNLLLSSRFSQELQIEKGQIEINVEQGNIQAKLFIWVDVFSPNIHIEVHSNKAIDVEPAYESWRYEDLYPLKKENNMNSWKWAPPHRVITHSDSIRSERQQVIFYHRNKDITAFDIVVRQQEMESVKDSLFNPLLNLISGGILQGDGFEFLGTAMGKYMDTPFKSWRLKSSKPRKNHHIQTTLHVGANSTSSMWEQTTQRFASSRKANKTIKQENENWWREFWSRSHIKIFPGNRNAADEAWQVGRNYQLFRFMLACNAYGEYPTKFNGGLFTFDPSSINSEFTFTPDFRNWGGGTHTAQNQRLVYWPMLKAGDFDMMPSQFKFYKRILKNAELRSKVYWGHGGASFTEQIENFGLPNPAEYNWKRPANFDKGLEYNAWLEYQWDTVFEFCMMILELDNFNKENIQQYMPLILSCIQFFDEHYQYRAKQLGNKVLNDKGHLVIYPGSSAETYKMAYNASTTIAALRVVTDRLLKLGDKYLTISEKENLEEFSKKIPPLPTRIVEGREMLAPAEVWARINNTESPQLYGVYPWGIYGIGRPDLELAINTYWHDPDVLRFRSHIGWKQDNIFAARLGIADEAKRYTTLKLKDAERRFPTFWGPGFDWVPDHNWGGSGMIGLQEMLMQVHEDTIYLFPAWPKEWDVDFKLHAPQQTVITGKLINGQVQDLHVSPQSRLKDVQLLLK</sequence>
<dbReference type="RefSeq" id="WP_103907588.1">
    <property type="nucleotide sequence ID" value="NZ_CP049246.1"/>
</dbReference>
<reference evidence="4" key="1">
    <citation type="submission" date="2016-10" db="EMBL/GenBank/DDBJ databases">
        <authorList>
            <person name="Varghese N."/>
            <person name="Submissions S."/>
        </authorList>
    </citation>
    <scope>NUCLEOTIDE SEQUENCE [LARGE SCALE GENOMIC DNA]</scope>
    <source>
        <strain evidence="4">DSM 22361</strain>
    </source>
</reference>
<dbReference type="InterPro" id="IPR043757">
    <property type="entry name" value="DUF5703_N"/>
</dbReference>
<evidence type="ECO:0000313" key="4">
    <source>
        <dbReference type="Proteomes" id="UP000236731"/>
    </source>
</evidence>
<keyword evidence="1" id="KW-0732">Signal</keyword>
<dbReference type="Proteomes" id="UP000236731">
    <property type="component" value="Unassembled WGS sequence"/>
</dbReference>
<dbReference type="Gene3D" id="1.50.10.10">
    <property type="match status" value="1"/>
</dbReference>
<dbReference type="AlphaFoldDB" id="A0A1H6C692"/>
<feature type="domain" description="DUF5703" evidence="2">
    <location>
        <begin position="38"/>
        <end position="322"/>
    </location>
</feature>
<dbReference type="InterPro" id="IPR012341">
    <property type="entry name" value="6hp_glycosidase-like_sf"/>
</dbReference>
<proteinExistence type="predicted"/>
<name>A0A1H6C692_9SPHI</name>
<protein>
    <recommendedName>
        <fullName evidence="2">DUF5703 domain-containing protein</fullName>
    </recommendedName>
</protein>
<dbReference type="SUPFAM" id="SSF48208">
    <property type="entry name" value="Six-hairpin glycosidases"/>
    <property type="match status" value="1"/>
</dbReference>
<keyword evidence="4" id="KW-1185">Reference proteome</keyword>
<feature type="chain" id="PRO_5009294484" description="DUF5703 domain-containing protein" evidence="1">
    <location>
        <begin position="25"/>
        <end position="777"/>
    </location>
</feature>
<dbReference type="Pfam" id="PF18961">
    <property type="entry name" value="DUF5703_N"/>
    <property type="match status" value="1"/>
</dbReference>
<dbReference type="EMBL" id="FNUT01000013">
    <property type="protein sequence ID" value="SEG68155.1"/>
    <property type="molecule type" value="Genomic_DNA"/>
</dbReference>
<dbReference type="OrthoDB" id="101302at2"/>
<evidence type="ECO:0000256" key="1">
    <source>
        <dbReference type="SAM" id="SignalP"/>
    </source>
</evidence>
<feature type="signal peptide" evidence="1">
    <location>
        <begin position="1"/>
        <end position="24"/>
    </location>
</feature>
<organism evidence="3 4">
    <name type="scientific">Sphingobacterium lactis</name>
    <dbReference type="NCBI Taxonomy" id="797291"/>
    <lineage>
        <taxon>Bacteria</taxon>
        <taxon>Pseudomonadati</taxon>
        <taxon>Bacteroidota</taxon>
        <taxon>Sphingobacteriia</taxon>
        <taxon>Sphingobacteriales</taxon>
        <taxon>Sphingobacteriaceae</taxon>
        <taxon>Sphingobacterium</taxon>
    </lineage>
</organism>
<dbReference type="InterPro" id="IPR008928">
    <property type="entry name" value="6-hairpin_glycosidase_sf"/>
</dbReference>
<evidence type="ECO:0000313" key="3">
    <source>
        <dbReference type="EMBL" id="SEG68155.1"/>
    </source>
</evidence>